<evidence type="ECO:0008006" key="3">
    <source>
        <dbReference type="Google" id="ProtNLM"/>
    </source>
</evidence>
<evidence type="ECO:0000313" key="2">
    <source>
        <dbReference type="Proteomes" id="UP000198688"/>
    </source>
</evidence>
<dbReference type="InterPro" id="IPR029044">
    <property type="entry name" value="Nucleotide-diphossugar_trans"/>
</dbReference>
<dbReference type="STRING" id="113562.SAMN04489716_6984"/>
<proteinExistence type="predicted"/>
<dbReference type="Proteomes" id="UP000198688">
    <property type="component" value="Chromosome I"/>
</dbReference>
<sequence>MSIATPTVNIIYTRGTVNALGRFAPMFTEHTYWRYRLVVNGCSTAEAALLQRIADTSDRLSVHDLQSVDVIPHGKALCLLADTFTDEPYFAFMDSDIVVTADFTPMVMSLLTQGEAVFSGIPLWATRADTMITEAHRRAAGHHTYNKYGLTLGCSYFGIYLRQAFDHVSRRCRATPDRYTRAMLDTLAPDFRDYLRQNLLLFDEYTPTKVLTLGLEFCNWPAIHVDLDGMHHIGGFSTAVYQRQMAAGQATEDPATVAQILDLCDDPDVTRRKDEVGERITRSFADLDATGRPWRTRRFPDPAEDQLRMIEDLYLRQARHVIP</sequence>
<dbReference type="RefSeq" id="WP_092550886.1">
    <property type="nucleotide sequence ID" value="NZ_BOMJ01000003.1"/>
</dbReference>
<dbReference type="AlphaFoldDB" id="A0A1H2CWP7"/>
<dbReference type="OrthoDB" id="7684392at2"/>
<reference evidence="1 2" key="1">
    <citation type="submission" date="2016-10" db="EMBL/GenBank/DDBJ databases">
        <authorList>
            <person name="de Groot N.N."/>
        </authorList>
    </citation>
    <scope>NUCLEOTIDE SEQUENCE [LARGE SCALE GENOMIC DNA]</scope>
    <source>
        <strain evidence="1 2">DSM 43941</strain>
    </source>
</reference>
<dbReference type="SUPFAM" id="SSF53448">
    <property type="entry name" value="Nucleotide-diphospho-sugar transferases"/>
    <property type="match status" value="1"/>
</dbReference>
<dbReference type="CDD" id="cd00761">
    <property type="entry name" value="Glyco_tranf_GTA_type"/>
    <property type="match status" value="1"/>
</dbReference>
<keyword evidence="2" id="KW-1185">Reference proteome</keyword>
<organism evidence="1 2">
    <name type="scientific">Actinoplanes derwentensis</name>
    <dbReference type="NCBI Taxonomy" id="113562"/>
    <lineage>
        <taxon>Bacteria</taxon>
        <taxon>Bacillati</taxon>
        <taxon>Actinomycetota</taxon>
        <taxon>Actinomycetes</taxon>
        <taxon>Micromonosporales</taxon>
        <taxon>Micromonosporaceae</taxon>
        <taxon>Actinoplanes</taxon>
    </lineage>
</organism>
<gene>
    <name evidence="1" type="ORF">SAMN04489716_6984</name>
</gene>
<protein>
    <recommendedName>
        <fullName evidence="3">Glycosyl transferase family 2</fullName>
    </recommendedName>
</protein>
<accession>A0A1H2CWP7</accession>
<name>A0A1H2CWP7_9ACTN</name>
<dbReference type="EMBL" id="LT629758">
    <property type="protein sequence ID" value="SDT74446.1"/>
    <property type="molecule type" value="Genomic_DNA"/>
</dbReference>
<evidence type="ECO:0000313" key="1">
    <source>
        <dbReference type="EMBL" id="SDT74446.1"/>
    </source>
</evidence>